<dbReference type="PANTHER" id="PTHR15012">
    <property type="entry name" value="APICAL PROTEIN/SHROOM-RELATED"/>
    <property type="match status" value="1"/>
</dbReference>
<dbReference type="GO" id="GO:0030864">
    <property type="term" value="C:cortical actin cytoskeleton"/>
    <property type="evidence" value="ECO:0007669"/>
    <property type="project" value="TreeGrafter"/>
</dbReference>
<comment type="similarity">
    <text evidence="2">Belongs to the shroom family.</text>
</comment>
<dbReference type="InterPro" id="IPR027685">
    <property type="entry name" value="Shroom_fam"/>
</dbReference>
<dbReference type="Ensembl" id="ENSLAFT00000025886.1">
    <property type="protein sequence ID" value="ENSLAFP00000023195.1"/>
    <property type="gene ID" value="ENSLAFG00000032503.1"/>
</dbReference>
<evidence type="ECO:0000259" key="5">
    <source>
        <dbReference type="Pfam" id="PF08687"/>
    </source>
</evidence>
<accession>G3U5T7</accession>
<dbReference type="GO" id="GO:0007015">
    <property type="term" value="P:actin filament organization"/>
    <property type="evidence" value="ECO:0007669"/>
    <property type="project" value="TreeGrafter"/>
</dbReference>
<keyword evidence="7" id="KW-1185">Reference proteome</keyword>
<evidence type="ECO:0000256" key="2">
    <source>
        <dbReference type="ARBA" id="ARBA00006469"/>
    </source>
</evidence>
<dbReference type="GO" id="GO:0016324">
    <property type="term" value="C:apical plasma membrane"/>
    <property type="evidence" value="ECO:0007669"/>
    <property type="project" value="TreeGrafter"/>
</dbReference>
<dbReference type="InParanoid" id="G3U5T7"/>
<name>G3U5T7_LOXAF</name>
<comment type="subcellular location">
    <subcellularLocation>
        <location evidence="1">Cytoplasm</location>
        <location evidence="1">Cytoskeleton</location>
    </subcellularLocation>
</comment>
<keyword evidence="4" id="KW-0206">Cytoskeleton</keyword>
<dbReference type="Proteomes" id="UP000007646">
    <property type="component" value="Unassembled WGS sequence"/>
</dbReference>
<feature type="domain" description="ASD2" evidence="5">
    <location>
        <begin position="135"/>
        <end position="193"/>
    </location>
</feature>
<reference evidence="6 7" key="1">
    <citation type="submission" date="2009-06" db="EMBL/GenBank/DDBJ databases">
        <title>The Genome Sequence of Loxodonta africana (African elephant).</title>
        <authorList>
            <person name="Di Palma F."/>
            <person name="Heiman D."/>
            <person name="Young S."/>
            <person name="Johnson J."/>
            <person name="Lander E.S."/>
            <person name="Lindblad-Toh K."/>
        </authorList>
    </citation>
    <scope>NUCLEOTIDE SEQUENCE [LARGE SCALE GENOMIC DNA]</scope>
    <source>
        <strain evidence="6 7">Isolate ISIS603380</strain>
    </source>
</reference>
<dbReference type="STRING" id="9785.ENSLAFP00000023195"/>
<dbReference type="HOGENOM" id="CLU_1079867_0_0_1"/>
<dbReference type="eggNOG" id="ENOG502QUU2">
    <property type="taxonomic scope" value="Eukaryota"/>
</dbReference>
<reference evidence="6" key="2">
    <citation type="submission" date="2025-08" db="UniProtKB">
        <authorList>
            <consortium name="Ensembl"/>
        </authorList>
    </citation>
    <scope>IDENTIFICATION</scope>
    <source>
        <strain evidence="6">Isolate ISIS603380</strain>
    </source>
</reference>
<reference evidence="6" key="3">
    <citation type="submission" date="2025-09" db="UniProtKB">
        <authorList>
            <consortium name="Ensembl"/>
        </authorList>
    </citation>
    <scope>IDENTIFICATION</scope>
    <source>
        <strain evidence="6">Isolate ISIS603380</strain>
    </source>
</reference>
<evidence type="ECO:0000256" key="1">
    <source>
        <dbReference type="ARBA" id="ARBA00004245"/>
    </source>
</evidence>
<dbReference type="InterPro" id="IPR014799">
    <property type="entry name" value="ASD2_dom"/>
</dbReference>
<evidence type="ECO:0000313" key="7">
    <source>
        <dbReference type="Proteomes" id="UP000007646"/>
    </source>
</evidence>
<dbReference type="AlphaFoldDB" id="G3U5T7"/>
<evidence type="ECO:0000313" key="6">
    <source>
        <dbReference type="Ensembl" id="ENSLAFP00000023195.1"/>
    </source>
</evidence>
<dbReference type="Pfam" id="PF08687">
    <property type="entry name" value="ASD2"/>
    <property type="match status" value="1"/>
</dbReference>
<protein>
    <recommendedName>
        <fullName evidence="5">ASD2 domain-containing protein</fullName>
    </recommendedName>
</protein>
<dbReference type="PANTHER" id="PTHR15012:SF33">
    <property type="entry name" value="PROTEIN SHROOM3"/>
    <property type="match status" value="1"/>
</dbReference>
<dbReference type="GeneTree" id="ENSGT00940000157778"/>
<keyword evidence="3" id="KW-0963">Cytoplasm</keyword>
<organism evidence="6 7">
    <name type="scientific">Loxodonta africana</name>
    <name type="common">African elephant</name>
    <dbReference type="NCBI Taxonomy" id="9785"/>
    <lineage>
        <taxon>Eukaryota</taxon>
        <taxon>Metazoa</taxon>
        <taxon>Chordata</taxon>
        <taxon>Craniata</taxon>
        <taxon>Vertebrata</taxon>
        <taxon>Euteleostomi</taxon>
        <taxon>Mammalia</taxon>
        <taxon>Eutheria</taxon>
        <taxon>Afrotheria</taxon>
        <taxon>Proboscidea</taxon>
        <taxon>Elephantidae</taxon>
        <taxon>Loxodonta</taxon>
    </lineage>
</organism>
<dbReference type="GO" id="GO:0051015">
    <property type="term" value="F:actin filament binding"/>
    <property type="evidence" value="ECO:0007669"/>
    <property type="project" value="InterPro"/>
</dbReference>
<proteinExistence type="inferred from homology"/>
<evidence type="ECO:0000256" key="3">
    <source>
        <dbReference type="ARBA" id="ARBA00022490"/>
    </source>
</evidence>
<dbReference type="GO" id="GO:0043296">
    <property type="term" value="C:apical junction complex"/>
    <property type="evidence" value="ECO:0007669"/>
    <property type="project" value="TreeGrafter"/>
</dbReference>
<sequence>IFEALLPLLPLPLSLETPANSLDDFPPPLPQAVCEIQLDSEAYEDPHSRSSSKFSSAKERPVQPIWWVVRYWLLDPNETNLPSIMGVQLQLARSFGKQPSPGWPLPIKTLSLIHSPVSGTQGLEKKVSAGHRKISQEIVHQNKSLAVILDPGSRIKTTMDLMEGLFPRDVNLVKENSIKRKAMETAANCPGCKDMKSEEKETVGMLVNYLAISFPRHGPWHSPQTLQAELLQGDVFSVVFIQH</sequence>
<dbReference type="GO" id="GO:0005912">
    <property type="term" value="C:adherens junction"/>
    <property type="evidence" value="ECO:0007669"/>
    <property type="project" value="TreeGrafter"/>
</dbReference>
<evidence type="ECO:0000256" key="4">
    <source>
        <dbReference type="ARBA" id="ARBA00023212"/>
    </source>
</evidence>